<dbReference type="InterPro" id="IPR002110">
    <property type="entry name" value="Ankyrin_rpt"/>
</dbReference>
<dbReference type="OrthoDB" id="41909at2759"/>
<feature type="chain" id="PRO_5040362327" evidence="4">
    <location>
        <begin position="21"/>
        <end position="515"/>
    </location>
</feature>
<dbReference type="Proteomes" id="UP001153069">
    <property type="component" value="Unassembled WGS sequence"/>
</dbReference>
<evidence type="ECO:0000256" key="3">
    <source>
        <dbReference type="PROSITE-ProRule" id="PRU00023"/>
    </source>
</evidence>
<dbReference type="PROSITE" id="PS50088">
    <property type="entry name" value="ANK_REPEAT"/>
    <property type="match status" value="1"/>
</dbReference>
<evidence type="ECO:0000256" key="1">
    <source>
        <dbReference type="ARBA" id="ARBA00022737"/>
    </source>
</evidence>
<feature type="repeat" description="ANK" evidence="3">
    <location>
        <begin position="294"/>
        <end position="318"/>
    </location>
</feature>
<keyword evidence="4" id="KW-0732">Signal</keyword>
<evidence type="ECO:0000313" key="6">
    <source>
        <dbReference type="Proteomes" id="UP001153069"/>
    </source>
</evidence>
<dbReference type="SUPFAM" id="SSF48403">
    <property type="entry name" value="Ankyrin repeat"/>
    <property type="match status" value="1"/>
</dbReference>
<dbReference type="AlphaFoldDB" id="A0A9N8EFJ3"/>
<evidence type="ECO:0000256" key="2">
    <source>
        <dbReference type="ARBA" id="ARBA00023043"/>
    </source>
</evidence>
<feature type="signal peptide" evidence="4">
    <location>
        <begin position="1"/>
        <end position="20"/>
    </location>
</feature>
<dbReference type="SMART" id="SM00248">
    <property type="entry name" value="ANK"/>
    <property type="match status" value="5"/>
</dbReference>
<sequence>MISKSTSAWMLLMMAVPMQGFTPLQTQTKQRFLVSLSMVSPPPPIKSLSRKPVALKHLFRHYDDISMDCWLRCHAPESFLRSCGYTQREIDTMAQEYPEILNKDVHDHLAPHMRFLVRALGGGTGDLMWASTEPFLSEEEDDECALANYEDNDGSDKHRLRVSPLAKQNVPVKSFFNLRLEKALAPWHAYMEWQKGVPSGKALLQDGVKLTEFLTVAQSGKLDHFVELCNAWDATGKHHTVEQVSEFTHAFHEGMVPAVRNHLHVNAKQVNCEPGQMTELLLSHGANHLEDDHHGASLLHWAAGTGNLRAVQALLREGQHDGIPAKEVIATDRVAKDGATVLHWAACGVSPLGTFGNGGHVDICRLLLDTAGKDLANQTTNSQSSALEWAAWAGSLDVVKLLIEEYDADPHFCSDNGNVAHWACAGGSLRVCQYLADTHGVNFCLPNMVKGWTPLNLASSEYHPDIAEWLVQRFFQTTSEDTGCNIESDCIQSEVAAALHNELMDTKTTNGAKQS</sequence>
<dbReference type="Gene3D" id="1.25.40.20">
    <property type="entry name" value="Ankyrin repeat-containing domain"/>
    <property type="match status" value="3"/>
</dbReference>
<keyword evidence="2 3" id="KW-0040">ANK repeat</keyword>
<name>A0A9N8EFJ3_9STRA</name>
<dbReference type="Pfam" id="PF12796">
    <property type="entry name" value="Ank_2"/>
    <property type="match status" value="2"/>
</dbReference>
<reference evidence="5" key="1">
    <citation type="submission" date="2020-06" db="EMBL/GenBank/DDBJ databases">
        <authorList>
            <consortium name="Plant Systems Biology data submission"/>
        </authorList>
    </citation>
    <scope>NUCLEOTIDE SEQUENCE</scope>
    <source>
        <strain evidence="5">D6</strain>
    </source>
</reference>
<dbReference type="PROSITE" id="PS50297">
    <property type="entry name" value="ANK_REP_REGION"/>
    <property type="match status" value="1"/>
</dbReference>
<evidence type="ECO:0000256" key="4">
    <source>
        <dbReference type="SAM" id="SignalP"/>
    </source>
</evidence>
<dbReference type="EMBL" id="CAICTM010001107">
    <property type="protein sequence ID" value="CAB9520521.1"/>
    <property type="molecule type" value="Genomic_DNA"/>
</dbReference>
<evidence type="ECO:0000313" key="5">
    <source>
        <dbReference type="EMBL" id="CAB9520521.1"/>
    </source>
</evidence>
<protein>
    <submittedName>
        <fullName evidence="5">Ankyrin Repeat</fullName>
    </submittedName>
</protein>
<dbReference type="Pfam" id="PF13637">
    <property type="entry name" value="Ank_4"/>
    <property type="match status" value="1"/>
</dbReference>
<dbReference type="InterPro" id="IPR036770">
    <property type="entry name" value="Ankyrin_rpt-contain_sf"/>
</dbReference>
<keyword evidence="1" id="KW-0677">Repeat</keyword>
<proteinExistence type="predicted"/>
<dbReference type="PANTHER" id="PTHR24180">
    <property type="entry name" value="CYCLIN-DEPENDENT KINASE INHIBITOR 2C-RELATED"/>
    <property type="match status" value="1"/>
</dbReference>
<dbReference type="InterPro" id="IPR051637">
    <property type="entry name" value="Ank_repeat_dom-contain_49"/>
</dbReference>
<organism evidence="5 6">
    <name type="scientific">Seminavis robusta</name>
    <dbReference type="NCBI Taxonomy" id="568900"/>
    <lineage>
        <taxon>Eukaryota</taxon>
        <taxon>Sar</taxon>
        <taxon>Stramenopiles</taxon>
        <taxon>Ochrophyta</taxon>
        <taxon>Bacillariophyta</taxon>
        <taxon>Bacillariophyceae</taxon>
        <taxon>Bacillariophycidae</taxon>
        <taxon>Naviculales</taxon>
        <taxon>Naviculaceae</taxon>
        <taxon>Seminavis</taxon>
    </lineage>
</organism>
<comment type="caution">
    <text evidence="5">The sequence shown here is derived from an EMBL/GenBank/DDBJ whole genome shotgun (WGS) entry which is preliminary data.</text>
</comment>
<gene>
    <name evidence="5" type="ORF">SEMRO_1109_G242350.1</name>
</gene>
<dbReference type="PANTHER" id="PTHR24180:SF45">
    <property type="entry name" value="POLY [ADP-RIBOSE] POLYMERASE TANKYRASE"/>
    <property type="match status" value="1"/>
</dbReference>
<accession>A0A9N8EFJ3</accession>
<keyword evidence="6" id="KW-1185">Reference proteome</keyword>